<dbReference type="OrthoDB" id="6120729at2"/>
<evidence type="ECO:0000313" key="3">
    <source>
        <dbReference type="Proteomes" id="UP000191418"/>
    </source>
</evidence>
<gene>
    <name evidence="2" type="ORF">BTE48_02550</name>
</gene>
<evidence type="ECO:0000256" key="1">
    <source>
        <dbReference type="ARBA" id="ARBA00006450"/>
    </source>
</evidence>
<keyword evidence="3" id="KW-1185">Reference proteome</keyword>
<dbReference type="InterPro" id="IPR010648">
    <property type="entry name" value="UPF0270"/>
</dbReference>
<dbReference type="InterPro" id="IPR036685">
    <property type="entry name" value="YehU-like_sf"/>
</dbReference>
<comment type="caution">
    <text evidence="2">The sequence shown here is derived from an EMBL/GenBank/DDBJ whole genome shotgun (WGS) entry which is preliminary data.</text>
</comment>
<evidence type="ECO:0000313" key="2">
    <source>
        <dbReference type="EMBL" id="OPX56777.1"/>
    </source>
</evidence>
<sequence>MIAVPYQELSADALQGLLEDFVTRQGYDTTTVDQGLEDWVLQVKQQLIKGLLVIVFDPVTQSVTVLTQSEYSKRLQNAGH</sequence>
<dbReference type="Gene3D" id="1.10.10.610">
    <property type="entry name" value="YehU-like"/>
    <property type="match status" value="1"/>
</dbReference>
<accession>A0A1T4L6U0</accession>
<dbReference type="Proteomes" id="UP000191418">
    <property type="component" value="Unassembled WGS sequence"/>
</dbReference>
<comment type="similarity">
    <text evidence="1">Belongs to the UPF0270 family.</text>
</comment>
<dbReference type="RefSeq" id="WP_078743956.1">
    <property type="nucleotide sequence ID" value="NZ_FUXG01000002.1"/>
</dbReference>
<name>A0A1T4L6U0_9GAMM</name>
<organism evidence="2 3">
    <name type="scientific">Oceanospirillum multiglobuliferum</name>
    <dbReference type="NCBI Taxonomy" id="64969"/>
    <lineage>
        <taxon>Bacteria</taxon>
        <taxon>Pseudomonadati</taxon>
        <taxon>Pseudomonadota</taxon>
        <taxon>Gammaproteobacteria</taxon>
        <taxon>Oceanospirillales</taxon>
        <taxon>Oceanospirillaceae</taxon>
        <taxon>Oceanospirillum</taxon>
    </lineage>
</organism>
<proteinExistence type="inferred from homology"/>
<evidence type="ECO:0008006" key="4">
    <source>
        <dbReference type="Google" id="ProtNLM"/>
    </source>
</evidence>
<protein>
    <recommendedName>
        <fullName evidence="4">Cytoplasmic protein</fullName>
    </recommendedName>
</protein>
<dbReference type="Pfam" id="PF06794">
    <property type="entry name" value="UPF0270"/>
    <property type="match status" value="1"/>
</dbReference>
<dbReference type="EMBL" id="MTSM01000002">
    <property type="protein sequence ID" value="OPX56777.1"/>
    <property type="molecule type" value="Genomic_DNA"/>
</dbReference>
<reference evidence="2 3" key="1">
    <citation type="submission" date="2017-01" db="EMBL/GenBank/DDBJ databases">
        <title>Genome Sequencing of a Marine Spirillum, Oceanospirillum multiglobuliferum ATCC 33336, from Japan.</title>
        <authorList>
            <person name="Carney J.G."/>
            <person name="Trachtenberg A.M."/>
            <person name="Rheaume B.A."/>
            <person name="Linnane J.D."/>
            <person name="Pitts N.L."/>
            <person name="Mykles D.L."/>
            <person name="Maclea K.S."/>
        </authorList>
    </citation>
    <scope>NUCLEOTIDE SEQUENCE [LARGE SCALE GENOMIC DNA]</scope>
    <source>
        <strain evidence="2 3">ATCC 33336</strain>
    </source>
</reference>
<dbReference type="STRING" id="64969.SAMN02745127_00330"/>
<dbReference type="SUPFAM" id="SSF118001">
    <property type="entry name" value="YehU-like"/>
    <property type="match status" value="1"/>
</dbReference>
<dbReference type="AlphaFoldDB" id="A0A1T4L6U0"/>